<feature type="region of interest" description="Disordered" evidence="2">
    <location>
        <begin position="304"/>
        <end position="349"/>
    </location>
</feature>
<feature type="domain" description="SH2" evidence="3">
    <location>
        <begin position="147"/>
        <end position="253"/>
    </location>
</feature>
<dbReference type="Gene3D" id="3.30.505.10">
    <property type="entry name" value="SH2 domain"/>
    <property type="match status" value="1"/>
</dbReference>
<proteinExistence type="predicted"/>
<dbReference type="KEGG" id="mbr:MONBRDRAFT_29190"/>
<dbReference type="EMBL" id="CH991573">
    <property type="protein sequence ID" value="EDQ85466.1"/>
    <property type="molecule type" value="Genomic_DNA"/>
</dbReference>
<dbReference type="Proteomes" id="UP000001357">
    <property type="component" value="Unassembled WGS sequence"/>
</dbReference>
<evidence type="ECO:0000313" key="5">
    <source>
        <dbReference type="Proteomes" id="UP000001357"/>
    </source>
</evidence>
<feature type="compositionally biased region" description="Polar residues" evidence="2">
    <location>
        <begin position="68"/>
        <end position="81"/>
    </location>
</feature>
<evidence type="ECO:0000256" key="2">
    <source>
        <dbReference type="SAM" id="MobiDB-lite"/>
    </source>
</evidence>
<dbReference type="Pfam" id="PF00017">
    <property type="entry name" value="SH2"/>
    <property type="match status" value="1"/>
</dbReference>
<keyword evidence="1" id="KW-0727">SH2 domain</keyword>
<dbReference type="RefSeq" id="XP_001749657.1">
    <property type="nucleotide sequence ID" value="XM_001749605.1"/>
</dbReference>
<evidence type="ECO:0000256" key="1">
    <source>
        <dbReference type="PROSITE-ProRule" id="PRU00191"/>
    </source>
</evidence>
<organism evidence="4 5">
    <name type="scientific">Monosiga brevicollis</name>
    <name type="common">Choanoflagellate</name>
    <dbReference type="NCBI Taxonomy" id="81824"/>
    <lineage>
        <taxon>Eukaryota</taxon>
        <taxon>Choanoflagellata</taxon>
        <taxon>Craspedida</taxon>
        <taxon>Salpingoecidae</taxon>
        <taxon>Monosiga</taxon>
    </lineage>
</organism>
<feature type="region of interest" description="Disordered" evidence="2">
    <location>
        <begin position="17"/>
        <end position="121"/>
    </location>
</feature>
<dbReference type="InterPro" id="IPR000980">
    <property type="entry name" value="SH2"/>
</dbReference>
<dbReference type="InParanoid" id="A9VAD5"/>
<dbReference type="GeneID" id="5894953"/>
<sequence length="349" mass="39166">MTTTMGSYGGVTAYRQHSHGYAGSQQPSPSPMFKFPSQPQMLPSPSQDDYVVQQSQVEEYNQRRGVRQASQPRLQIQSQSYGHRRGPVQGLQSQTTSYRVHQQSNGLQPAPMAGHSGSPDQLTHQELAVNNIDVLVTVEQDIRSCHWFYPLATRTAIQTLLGGQPLGVFAVRASNSYPGCFVLAVSVDPDALLLHEFLLVRTDHGFMLQESNICCNSVIELIAFLATSTGAELLGVQIQPGIWPEPGEVIRPIVTELETMERRKTITHVVDDAASEAEEARSPSPETVTTKTVETIQSQLVFDVEFAPRRKRNPHSARNKSKHQRHDRRQHGHHRTHHIHRERIVEREE</sequence>
<evidence type="ECO:0000259" key="3">
    <source>
        <dbReference type="PROSITE" id="PS50001"/>
    </source>
</evidence>
<feature type="compositionally biased region" description="Basic residues" evidence="2">
    <location>
        <begin position="309"/>
        <end position="341"/>
    </location>
</feature>
<feature type="compositionally biased region" description="Low complexity" evidence="2">
    <location>
        <begin position="36"/>
        <end position="59"/>
    </location>
</feature>
<keyword evidence="5" id="KW-1185">Reference proteome</keyword>
<protein>
    <recommendedName>
        <fullName evidence="3">SH2 domain-containing protein</fullName>
    </recommendedName>
</protein>
<dbReference type="PROSITE" id="PS50001">
    <property type="entry name" value="SH2"/>
    <property type="match status" value="1"/>
</dbReference>
<dbReference type="SMART" id="SM00252">
    <property type="entry name" value="SH2"/>
    <property type="match status" value="1"/>
</dbReference>
<evidence type="ECO:0000313" key="4">
    <source>
        <dbReference type="EMBL" id="EDQ85466.1"/>
    </source>
</evidence>
<accession>A9VAD5</accession>
<gene>
    <name evidence="4" type="ORF">MONBRDRAFT_29190</name>
</gene>
<dbReference type="InterPro" id="IPR036860">
    <property type="entry name" value="SH2_dom_sf"/>
</dbReference>
<dbReference type="CDD" id="cd00173">
    <property type="entry name" value="SH2"/>
    <property type="match status" value="1"/>
</dbReference>
<feature type="compositionally biased region" description="Polar residues" evidence="2">
    <location>
        <begin position="90"/>
        <end position="107"/>
    </location>
</feature>
<name>A9VAD5_MONBE</name>
<reference evidence="4 5" key="1">
    <citation type="journal article" date="2008" name="Nature">
        <title>The genome of the choanoflagellate Monosiga brevicollis and the origin of metazoans.</title>
        <authorList>
            <consortium name="JGI Sequencing"/>
            <person name="King N."/>
            <person name="Westbrook M.J."/>
            <person name="Young S.L."/>
            <person name="Kuo A."/>
            <person name="Abedin M."/>
            <person name="Chapman J."/>
            <person name="Fairclough S."/>
            <person name="Hellsten U."/>
            <person name="Isogai Y."/>
            <person name="Letunic I."/>
            <person name="Marr M."/>
            <person name="Pincus D."/>
            <person name="Putnam N."/>
            <person name="Rokas A."/>
            <person name="Wright K.J."/>
            <person name="Zuzow R."/>
            <person name="Dirks W."/>
            <person name="Good M."/>
            <person name="Goodstein D."/>
            <person name="Lemons D."/>
            <person name="Li W."/>
            <person name="Lyons J.B."/>
            <person name="Morris A."/>
            <person name="Nichols S."/>
            <person name="Richter D.J."/>
            <person name="Salamov A."/>
            <person name="Bork P."/>
            <person name="Lim W.A."/>
            <person name="Manning G."/>
            <person name="Miller W.T."/>
            <person name="McGinnis W."/>
            <person name="Shapiro H."/>
            <person name="Tjian R."/>
            <person name="Grigoriev I.V."/>
            <person name="Rokhsar D."/>
        </authorList>
    </citation>
    <scope>NUCLEOTIDE SEQUENCE [LARGE SCALE GENOMIC DNA]</scope>
    <source>
        <strain evidence="5">MX1 / ATCC 50154</strain>
    </source>
</reference>
<dbReference type="SUPFAM" id="SSF55550">
    <property type="entry name" value="SH2 domain"/>
    <property type="match status" value="1"/>
</dbReference>
<dbReference type="AlphaFoldDB" id="A9VAD5"/>